<dbReference type="RefSeq" id="WP_320313321.1">
    <property type="nucleotide sequence ID" value="NZ_JAVIKH010000005.1"/>
</dbReference>
<comment type="caution">
    <text evidence="3">The sequence shown here is derived from an EMBL/GenBank/DDBJ whole genome shotgun (WGS) entry which is preliminary data.</text>
</comment>
<proteinExistence type="predicted"/>
<dbReference type="SUPFAM" id="SSF52172">
    <property type="entry name" value="CheY-like"/>
    <property type="match status" value="1"/>
</dbReference>
<evidence type="ECO:0000313" key="4">
    <source>
        <dbReference type="Proteomes" id="UP001279681"/>
    </source>
</evidence>
<evidence type="ECO:0000313" key="3">
    <source>
        <dbReference type="EMBL" id="MDX8335917.1"/>
    </source>
</evidence>
<protein>
    <submittedName>
        <fullName evidence="3">Response regulator</fullName>
    </submittedName>
</protein>
<reference evidence="4" key="1">
    <citation type="submission" date="2023-07" db="EMBL/GenBank/DDBJ databases">
        <authorList>
            <person name="Colorado M.A."/>
            <person name="Villamil L.M."/>
            <person name="Melo J.F."/>
            <person name="Rodriguez J.A."/>
            <person name="Ruiz R.Y."/>
        </authorList>
    </citation>
    <scope>NUCLEOTIDE SEQUENCE [LARGE SCALE GENOMIC DNA]</scope>
    <source>
        <strain evidence="4">C33</strain>
    </source>
</reference>
<dbReference type="Gene3D" id="3.40.50.2300">
    <property type="match status" value="1"/>
</dbReference>
<dbReference type="EMBL" id="JAVIKH010000005">
    <property type="protein sequence ID" value="MDX8335917.1"/>
    <property type="molecule type" value="Genomic_DNA"/>
</dbReference>
<organism evidence="3 4">
    <name type="scientific">Candidatus Cetobacterium colombiensis</name>
    <dbReference type="NCBI Taxonomy" id="3073100"/>
    <lineage>
        <taxon>Bacteria</taxon>
        <taxon>Fusobacteriati</taxon>
        <taxon>Fusobacteriota</taxon>
        <taxon>Fusobacteriia</taxon>
        <taxon>Fusobacteriales</taxon>
        <taxon>Fusobacteriaceae</taxon>
        <taxon>Cetobacterium</taxon>
    </lineage>
</organism>
<dbReference type="PROSITE" id="PS50110">
    <property type="entry name" value="RESPONSE_REGULATORY"/>
    <property type="match status" value="1"/>
</dbReference>
<evidence type="ECO:0000256" key="1">
    <source>
        <dbReference type="PROSITE-ProRule" id="PRU00169"/>
    </source>
</evidence>
<comment type="caution">
    <text evidence="1">Lacks conserved residue(s) required for the propagation of feature annotation.</text>
</comment>
<keyword evidence="4" id="KW-1185">Reference proteome</keyword>
<sequence>MILVVEDTLSLRKLTRTILEKDGFSVDEAENGENGADGYLTKPFSKALLLSMANRFHLKLSEISERIANLKFIKEVNYHCLK</sequence>
<dbReference type="Proteomes" id="UP001279681">
    <property type="component" value="Unassembled WGS sequence"/>
</dbReference>
<gene>
    <name evidence="3" type="ORF">RFV38_05315</name>
</gene>
<dbReference type="InterPro" id="IPR001789">
    <property type="entry name" value="Sig_transdc_resp-reg_receiver"/>
</dbReference>
<evidence type="ECO:0000259" key="2">
    <source>
        <dbReference type="PROSITE" id="PS50110"/>
    </source>
</evidence>
<feature type="domain" description="Response regulatory" evidence="2">
    <location>
        <begin position="1"/>
        <end position="82"/>
    </location>
</feature>
<name>A0ABU4WA74_9FUSO</name>
<dbReference type="InterPro" id="IPR011006">
    <property type="entry name" value="CheY-like_superfamily"/>
</dbReference>
<accession>A0ABU4WA74</accession>